<dbReference type="SUPFAM" id="SSF111369">
    <property type="entry name" value="HlyD-like secretion proteins"/>
    <property type="match status" value="2"/>
</dbReference>
<gene>
    <name evidence="10" type="ORF">SAMN04488068_1099</name>
</gene>
<organism evidence="10 11">
    <name type="scientific">Hydrocarboniphaga daqingensis</name>
    <dbReference type="NCBI Taxonomy" id="490188"/>
    <lineage>
        <taxon>Bacteria</taxon>
        <taxon>Pseudomonadati</taxon>
        <taxon>Pseudomonadota</taxon>
        <taxon>Gammaproteobacteria</taxon>
        <taxon>Nevskiales</taxon>
        <taxon>Nevskiaceae</taxon>
        <taxon>Hydrocarboniphaga</taxon>
    </lineage>
</organism>
<evidence type="ECO:0000256" key="1">
    <source>
        <dbReference type="ARBA" id="ARBA00004383"/>
    </source>
</evidence>
<dbReference type="STRING" id="490188.SAMN04488068_1099"/>
<dbReference type="FunFam" id="2.40.30.170:FF:000003">
    <property type="entry name" value="Multidrug resistance protein A"/>
    <property type="match status" value="1"/>
</dbReference>
<evidence type="ECO:0000256" key="2">
    <source>
        <dbReference type="ARBA" id="ARBA00009477"/>
    </source>
</evidence>
<keyword evidence="8" id="KW-0472">Membrane</keyword>
<protein>
    <submittedName>
        <fullName evidence="10">Membrane fusion protein, multidrug efflux system</fullName>
    </submittedName>
</protein>
<name>A0A1M5LUJ0_9GAMM</name>
<dbReference type="EMBL" id="FQWZ01000002">
    <property type="protein sequence ID" value="SHG68691.1"/>
    <property type="molecule type" value="Genomic_DNA"/>
</dbReference>
<accession>A0A1M5LUJ0</accession>
<dbReference type="GO" id="GO:0015721">
    <property type="term" value="P:bile acid and bile salt transport"/>
    <property type="evidence" value="ECO:0007669"/>
    <property type="project" value="UniProtKB-ARBA"/>
</dbReference>
<evidence type="ECO:0000313" key="10">
    <source>
        <dbReference type="EMBL" id="SHG68691.1"/>
    </source>
</evidence>
<evidence type="ECO:0000259" key="9">
    <source>
        <dbReference type="Pfam" id="PF25885"/>
    </source>
</evidence>
<comment type="subcellular location">
    <subcellularLocation>
        <location evidence="1">Cell inner membrane</location>
        <topology evidence="1">Single-pass membrane protein</topology>
        <orientation evidence="1">Periplasmic side</orientation>
    </subcellularLocation>
</comment>
<feature type="domain" description="Multidrug export protein EmrA/FarA alpha-helical hairpin" evidence="9">
    <location>
        <begin position="86"/>
        <end position="206"/>
    </location>
</feature>
<dbReference type="GO" id="GO:0046677">
    <property type="term" value="P:response to antibiotic"/>
    <property type="evidence" value="ECO:0007669"/>
    <property type="project" value="UniProtKB-ARBA"/>
</dbReference>
<dbReference type="Gene3D" id="2.40.50.100">
    <property type="match status" value="1"/>
</dbReference>
<evidence type="ECO:0000313" key="11">
    <source>
        <dbReference type="Proteomes" id="UP000199758"/>
    </source>
</evidence>
<dbReference type="InterPro" id="IPR050739">
    <property type="entry name" value="MFP"/>
</dbReference>
<dbReference type="Gene3D" id="1.10.287.470">
    <property type="entry name" value="Helix hairpin bin"/>
    <property type="match status" value="1"/>
</dbReference>
<keyword evidence="6" id="KW-0812">Transmembrane</keyword>
<evidence type="ECO:0000256" key="7">
    <source>
        <dbReference type="ARBA" id="ARBA00022989"/>
    </source>
</evidence>
<dbReference type="Gene3D" id="2.40.30.170">
    <property type="match status" value="1"/>
</dbReference>
<dbReference type="InterPro" id="IPR058633">
    <property type="entry name" value="EmrA/FarA_HH"/>
</dbReference>
<dbReference type="OrthoDB" id="9811754at2"/>
<dbReference type="AlphaFoldDB" id="A0A1M5LUJ0"/>
<evidence type="ECO:0000256" key="8">
    <source>
        <dbReference type="ARBA" id="ARBA00023136"/>
    </source>
</evidence>
<evidence type="ECO:0000256" key="4">
    <source>
        <dbReference type="ARBA" id="ARBA00022475"/>
    </source>
</evidence>
<evidence type="ECO:0000256" key="6">
    <source>
        <dbReference type="ARBA" id="ARBA00022692"/>
    </source>
</evidence>
<proteinExistence type="inferred from homology"/>
<dbReference type="PANTHER" id="PTHR30386">
    <property type="entry name" value="MEMBRANE FUSION SUBUNIT OF EMRAB-TOLC MULTIDRUG EFFLUX PUMP"/>
    <property type="match status" value="1"/>
</dbReference>
<sequence>MNQTVPPNPRRARLIALALLVIVAVGAYAAYWSLHARYFVETDDAYVAGDLVQITSDVAGTVVALNVDDTQHVERGQTLLQLDPADANVALAAAEAELARSVRQVRGAFSQADGIRAQIREREIALAAARADLKRRIDAASDGGVSAEELQHARDQVAQLGAALAVSQEQLVTTQAQIADTDIDTHPQVLAAAARLREAALALKRTRIVAPVSGTVARRSVQIGARIAAGAPLMAVVPLDQAWVDANFKEVQLADIRIGQPVKLQADLYGSRVEYDGRVVGLGAGSGSAFALLPAQNASGNWIKIVQRVPVRIALDPEALQRNPLRIGLSMKAEIDLHDTSGSRVASNTVRALPPRTITADGNDADVDARIARIIAAHRGGAARAPHAAP</sequence>
<dbReference type="Pfam" id="PF25885">
    <property type="entry name" value="HH_EMRA"/>
    <property type="match status" value="1"/>
</dbReference>
<dbReference type="GO" id="GO:1990961">
    <property type="term" value="P:xenobiotic detoxification by transmembrane export across the plasma membrane"/>
    <property type="evidence" value="ECO:0007669"/>
    <property type="project" value="UniProtKB-ARBA"/>
</dbReference>
<dbReference type="GO" id="GO:0005886">
    <property type="term" value="C:plasma membrane"/>
    <property type="evidence" value="ECO:0007669"/>
    <property type="project" value="UniProtKB-SubCell"/>
</dbReference>
<keyword evidence="7" id="KW-1133">Transmembrane helix</keyword>
<dbReference type="RefSeq" id="WP_072895011.1">
    <property type="nucleotide sequence ID" value="NZ_FQWZ01000002.1"/>
</dbReference>
<dbReference type="Proteomes" id="UP000199758">
    <property type="component" value="Unassembled WGS sequence"/>
</dbReference>
<evidence type="ECO:0000256" key="3">
    <source>
        <dbReference type="ARBA" id="ARBA00022448"/>
    </source>
</evidence>
<comment type="similarity">
    <text evidence="2">Belongs to the membrane fusion protein (MFP) (TC 8.A.1) family.</text>
</comment>
<dbReference type="PANTHER" id="PTHR30386:SF19">
    <property type="entry name" value="MULTIDRUG EXPORT PROTEIN EMRA-RELATED"/>
    <property type="match status" value="1"/>
</dbReference>
<evidence type="ECO:0000256" key="5">
    <source>
        <dbReference type="ARBA" id="ARBA00022519"/>
    </source>
</evidence>
<keyword evidence="3" id="KW-0813">Transport</keyword>
<reference evidence="10 11" key="1">
    <citation type="submission" date="2016-11" db="EMBL/GenBank/DDBJ databases">
        <authorList>
            <person name="Jaros S."/>
            <person name="Januszkiewicz K."/>
            <person name="Wedrychowicz H."/>
        </authorList>
    </citation>
    <scope>NUCLEOTIDE SEQUENCE [LARGE SCALE GENOMIC DNA]</scope>
    <source>
        <strain evidence="10 11">CGMCC 1.7049</strain>
    </source>
</reference>
<keyword evidence="11" id="KW-1185">Reference proteome</keyword>
<keyword evidence="4" id="KW-1003">Cell membrane</keyword>
<keyword evidence="5" id="KW-0997">Cell inner membrane</keyword>